<dbReference type="EMBL" id="ML977177">
    <property type="protein sequence ID" value="KAF1983171.1"/>
    <property type="molecule type" value="Genomic_DNA"/>
</dbReference>
<dbReference type="InterPro" id="IPR001841">
    <property type="entry name" value="Znf_RING"/>
</dbReference>
<keyword evidence="1" id="KW-0479">Metal-binding</keyword>
<protein>
    <recommendedName>
        <fullName evidence="3">RING-type domain-containing protein</fullName>
    </recommendedName>
</protein>
<name>A0A6G1GQG2_9PEZI</name>
<dbReference type="Gene3D" id="3.30.40.10">
    <property type="entry name" value="Zinc/RING finger domain, C3HC4 (zinc finger)"/>
    <property type="match status" value="1"/>
</dbReference>
<reference evidence="4" key="1">
    <citation type="journal article" date="2020" name="Stud. Mycol.">
        <title>101 Dothideomycetes genomes: a test case for predicting lifestyles and emergence of pathogens.</title>
        <authorList>
            <person name="Haridas S."/>
            <person name="Albert R."/>
            <person name="Binder M."/>
            <person name="Bloem J."/>
            <person name="Labutti K."/>
            <person name="Salamov A."/>
            <person name="Andreopoulos B."/>
            <person name="Baker S."/>
            <person name="Barry K."/>
            <person name="Bills G."/>
            <person name="Bluhm B."/>
            <person name="Cannon C."/>
            <person name="Castanera R."/>
            <person name="Culley D."/>
            <person name="Daum C."/>
            <person name="Ezra D."/>
            <person name="Gonzalez J."/>
            <person name="Henrissat B."/>
            <person name="Kuo A."/>
            <person name="Liang C."/>
            <person name="Lipzen A."/>
            <person name="Lutzoni F."/>
            <person name="Magnuson J."/>
            <person name="Mondo S."/>
            <person name="Nolan M."/>
            <person name="Ohm R."/>
            <person name="Pangilinan J."/>
            <person name="Park H.-J."/>
            <person name="Ramirez L."/>
            <person name="Alfaro M."/>
            <person name="Sun H."/>
            <person name="Tritt A."/>
            <person name="Yoshinaga Y."/>
            <person name="Zwiers L.-H."/>
            <person name="Turgeon B."/>
            <person name="Goodwin S."/>
            <person name="Spatafora J."/>
            <person name="Crous P."/>
            <person name="Grigoriev I."/>
        </authorList>
    </citation>
    <scope>NUCLEOTIDE SEQUENCE</scope>
    <source>
        <strain evidence="4">CBS 113979</strain>
    </source>
</reference>
<dbReference type="GO" id="GO:0008270">
    <property type="term" value="F:zinc ion binding"/>
    <property type="evidence" value="ECO:0007669"/>
    <property type="project" value="UniProtKB-KW"/>
</dbReference>
<evidence type="ECO:0000313" key="4">
    <source>
        <dbReference type="EMBL" id="KAF1983171.1"/>
    </source>
</evidence>
<organism evidence="4 5">
    <name type="scientific">Aulographum hederae CBS 113979</name>
    <dbReference type="NCBI Taxonomy" id="1176131"/>
    <lineage>
        <taxon>Eukaryota</taxon>
        <taxon>Fungi</taxon>
        <taxon>Dikarya</taxon>
        <taxon>Ascomycota</taxon>
        <taxon>Pezizomycotina</taxon>
        <taxon>Dothideomycetes</taxon>
        <taxon>Pleosporomycetidae</taxon>
        <taxon>Aulographales</taxon>
        <taxon>Aulographaceae</taxon>
    </lineage>
</organism>
<evidence type="ECO:0000259" key="3">
    <source>
        <dbReference type="PROSITE" id="PS50089"/>
    </source>
</evidence>
<evidence type="ECO:0000313" key="5">
    <source>
        <dbReference type="Proteomes" id="UP000800041"/>
    </source>
</evidence>
<sequence>MARRTREPPGAIFNGYHNARIRRYPPHRIYPPENQLNMSHRTRNTPVATFHRLQAARAVRIAQSSTQVVDIIDAFHNATLDGSNETPVKPKKKARFERTRPSYTRADSVPQYEEPEVPLRSCIICYKDKDEAYFPIFISMCCEHEADVCLICLREYIQAETRDGNYHIKCPSTDCTEELATDEVRSYVPTEIFEQ</sequence>
<evidence type="ECO:0000256" key="1">
    <source>
        <dbReference type="PROSITE-ProRule" id="PRU00175"/>
    </source>
</evidence>
<keyword evidence="1" id="KW-0863">Zinc-finger</keyword>
<dbReference type="PROSITE" id="PS50089">
    <property type="entry name" value="ZF_RING_2"/>
    <property type="match status" value="1"/>
</dbReference>
<dbReference type="InterPro" id="IPR013083">
    <property type="entry name" value="Znf_RING/FYVE/PHD"/>
</dbReference>
<keyword evidence="5" id="KW-1185">Reference proteome</keyword>
<keyword evidence="1" id="KW-0862">Zinc</keyword>
<dbReference type="SUPFAM" id="SSF57850">
    <property type="entry name" value="RING/U-box"/>
    <property type="match status" value="1"/>
</dbReference>
<dbReference type="AlphaFoldDB" id="A0A6G1GQG2"/>
<evidence type="ECO:0000256" key="2">
    <source>
        <dbReference type="SAM" id="MobiDB-lite"/>
    </source>
</evidence>
<accession>A0A6G1GQG2</accession>
<feature type="domain" description="RING-type" evidence="3">
    <location>
        <begin position="122"/>
        <end position="171"/>
    </location>
</feature>
<feature type="region of interest" description="Disordered" evidence="2">
    <location>
        <begin position="83"/>
        <end position="109"/>
    </location>
</feature>
<dbReference type="Proteomes" id="UP000800041">
    <property type="component" value="Unassembled WGS sequence"/>
</dbReference>
<gene>
    <name evidence="4" type="ORF">K402DRAFT_179164</name>
</gene>
<proteinExistence type="predicted"/>